<name>A0A4R2L8I2_9GAMM</name>
<feature type="signal peptide" evidence="8">
    <location>
        <begin position="1"/>
        <end position="40"/>
    </location>
</feature>
<dbReference type="GO" id="GO:0005576">
    <property type="term" value="C:extracellular region"/>
    <property type="evidence" value="ECO:0007669"/>
    <property type="project" value="TreeGrafter"/>
</dbReference>
<dbReference type="InterPro" id="IPR050386">
    <property type="entry name" value="Glycosyl_hydrolase_5"/>
</dbReference>
<keyword evidence="4" id="KW-0119">Carbohydrate metabolism</keyword>
<keyword evidence="3" id="KW-0136">Cellulose degradation</keyword>
<dbReference type="AlphaFoldDB" id="A0A4R2L8I2"/>
<dbReference type="Proteomes" id="UP000295765">
    <property type="component" value="Unassembled WGS sequence"/>
</dbReference>
<organism evidence="10 11">
    <name type="scientific">Plasticicumulans lactativorans</name>
    <dbReference type="NCBI Taxonomy" id="1133106"/>
    <lineage>
        <taxon>Bacteria</taxon>
        <taxon>Pseudomonadati</taxon>
        <taxon>Pseudomonadota</taxon>
        <taxon>Gammaproteobacteria</taxon>
        <taxon>Candidatus Competibacteraceae</taxon>
        <taxon>Plasticicumulans</taxon>
    </lineage>
</organism>
<protein>
    <submittedName>
        <fullName evidence="10">Aryl-phospho-beta-D-glucosidase BglC (GH1 family)</fullName>
    </submittedName>
</protein>
<keyword evidence="6" id="KW-0624">Polysaccharide degradation</keyword>
<dbReference type="SUPFAM" id="SSF51445">
    <property type="entry name" value="(Trans)glycosidases"/>
    <property type="match status" value="1"/>
</dbReference>
<sequence length="374" mass="41233">MPPAPSARHARRTAGARGRRAAAAALVVALGLGASHPAGAAGWGPYRGMTTHSAIAEADVEAFRQLGGNLLRVGFADAPMLAAQPPHALNQEAFARLDRILAWCERRGVRVVIDPHAFPGTRSPFTTTPTDALWTDAALQQRIVELWAYIAERYAQRGPVIAAYDLLNEPSVPADARAAAAEVWNTLQQRSVDAIRVHDPERYVIVEPPTGFDARGRWIDRIAGMALLRPIDDPRVIYSPHMYLPKAFTHQGVFAGLPRGVRYPGPAEHLDWDRETLRQALEPVRRFAERQGAIVYIGEFSAACWTGDDGIRYLGDLIELFESFGWSWTYHAFRESPIWDAEVSAPRCAEGARSADTERLRLFKAAFARNATAP</sequence>
<gene>
    <name evidence="10" type="ORF">EV699_114166</name>
</gene>
<dbReference type="GO" id="GO:0009986">
    <property type="term" value="C:cell surface"/>
    <property type="evidence" value="ECO:0007669"/>
    <property type="project" value="TreeGrafter"/>
</dbReference>
<evidence type="ECO:0000256" key="3">
    <source>
        <dbReference type="ARBA" id="ARBA00023001"/>
    </source>
</evidence>
<dbReference type="RefSeq" id="WP_165904141.1">
    <property type="nucleotide sequence ID" value="NZ_SLWY01000014.1"/>
</dbReference>
<dbReference type="InterPro" id="IPR001547">
    <property type="entry name" value="Glyco_hydro_5"/>
</dbReference>
<keyword evidence="2 7" id="KW-0378">Hydrolase</keyword>
<evidence type="ECO:0000259" key="9">
    <source>
        <dbReference type="Pfam" id="PF00150"/>
    </source>
</evidence>
<evidence type="ECO:0000256" key="5">
    <source>
        <dbReference type="ARBA" id="ARBA00023295"/>
    </source>
</evidence>
<keyword evidence="5 7" id="KW-0326">Glycosidase</keyword>
<keyword evidence="11" id="KW-1185">Reference proteome</keyword>
<dbReference type="PANTHER" id="PTHR31297">
    <property type="entry name" value="GLUCAN ENDO-1,6-BETA-GLUCOSIDASE B"/>
    <property type="match status" value="1"/>
</dbReference>
<evidence type="ECO:0000256" key="2">
    <source>
        <dbReference type="ARBA" id="ARBA00022801"/>
    </source>
</evidence>
<feature type="domain" description="Glycoside hydrolase family 5" evidence="9">
    <location>
        <begin position="49"/>
        <end position="329"/>
    </location>
</feature>
<dbReference type="GO" id="GO:0008422">
    <property type="term" value="F:beta-glucosidase activity"/>
    <property type="evidence" value="ECO:0007669"/>
    <property type="project" value="TreeGrafter"/>
</dbReference>
<dbReference type="GO" id="GO:0030245">
    <property type="term" value="P:cellulose catabolic process"/>
    <property type="evidence" value="ECO:0007669"/>
    <property type="project" value="UniProtKB-KW"/>
</dbReference>
<dbReference type="InterPro" id="IPR017853">
    <property type="entry name" value="GH"/>
</dbReference>
<comment type="similarity">
    <text evidence="1 7">Belongs to the glycosyl hydrolase 5 (cellulase A) family.</text>
</comment>
<keyword evidence="8" id="KW-0732">Signal</keyword>
<feature type="chain" id="PRO_5020740361" evidence="8">
    <location>
        <begin position="41"/>
        <end position="374"/>
    </location>
</feature>
<evidence type="ECO:0000313" key="11">
    <source>
        <dbReference type="Proteomes" id="UP000295765"/>
    </source>
</evidence>
<evidence type="ECO:0000256" key="7">
    <source>
        <dbReference type="RuleBase" id="RU361153"/>
    </source>
</evidence>
<dbReference type="PANTHER" id="PTHR31297:SF41">
    <property type="entry name" value="ENDOGLUCANASE, PUTATIVE (AFU_ORTHOLOGUE AFUA_5G01830)-RELATED"/>
    <property type="match status" value="1"/>
</dbReference>
<dbReference type="Gene3D" id="3.20.20.80">
    <property type="entry name" value="Glycosidases"/>
    <property type="match status" value="1"/>
</dbReference>
<proteinExistence type="inferred from homology"/>
<evidence type="ECO:0000256" key="8">
    <source>
        <dbReference type="SAM" id="SignalP"/>
    </source>
</evidence>
<dbReference type="Pfam" id="PF00150">
    <property type="entry name" value="Cellulase"/>
    <property type="match status" value="1"/>
</dbReference>
<evidence type="ECO:0000256" key="1">
    <source>
        <dbReference type="ARBA" id="ARBA00005641"/>
    </source>
</evidence>
<dbReference type="EMBL" id="SLWY01000014">
    <property type="protein sequence ID" value="TCO80519.1"/>
    <property type="molecule type" value="Genomic_DNA"/>
</dbReference>
<comment type="caution">
    <text evidence="10">The sequence shown here is derived from an EMBL/GenBank/DDBJ whole genome shotgun (WGS) entry which is preliminary data.</text>
</comment>
<evidence type="ECO:0000256" key="6">
    <source>
        <dbReference type="ARBA" id="ARBA00023326"/>
    </source>
</evidence>
<evidence type="ECO:0000313" key="10">
    <source>
        <dbReference type="EMBL" id="TCO80519.1"/>
    </source>
</evidence>
<reference evidence="10 11" key="1">
    <citation type="submission" date="2019-03" db="EMBL/GenBank/DDBJ databases">
        <title>Genomic Encyclopedia of Type Strains, Phase IV (KMG-IV): sequencing the most valuable type-strain genomes for metagenomic binning, comparative biology and taxonomic classification.</title>
        <authorList>
            <person name="Goeker M."/>
        </authorList>
    </citation>
    <scope>NUCLEOTIDE SEQUENCE [LARGE SCALE GENOMIC DNA]</scope>
    <source>
        <strain evidence="10 11">DSM 25287</strain>
    </source>
</reference>
<evidence type="ECO:0000256" key="4">
    <source>
        <dbReference type="ARBA" id="ARBA00023277"/>
    </source>
</evidence>
<accession>A0A4R2L8I2</accession>